<evidence type="ECO:0000313" key="3">
    <source>
        <dbReference type="Proteomes" id="UP000091967"/>
    </source>
</evidence>
<evidence type="ECO:0000313" key="2">
    <source>
        <dbReference type="EMBL" id="OBS27099.1"/>
    </source>
</evidence>
<organism evidence="2 3">
    <name type="scientific">Fusarium poae</name>
    <dbReference type="NCBI Taxonomy" id="36050"/>
    <lineage>
        <taxon>Eukaryota</taxon>
        <taxon>Fungi</taxon>
        <taxon>Dikarya</taxon>
        <taxon>Ascomycota</taxon>
        <taxon>Pezizomycotina</taxon>
        <taxon>Sordariomycetes</taxon>
        <taxon>Hypocreomycetidae</taxon>
        <taxon>Hypocreales</taxon>
        <taxon>Nectriaceae</taxon>
        <taxon>Fusarium</taxon>
    </lineage>
</organism>
<feature type="compositionally biased region" description="Low complexity" evidence="1">
    <location>
        <begin position="24"/>
        <end position="42"/>
    </location>
</feature>
<accession>A0A1B8B2Z0</accession>
<protein>
    <submittedName>
        <fullName evidence="2">Uncharacterized protein</fullName>
    </submittedName>
</protein>
<dbReference type="OrthoDB" id="5090764at2759"/>
<reference evidence="2 3" key="1">
    <citation type="submission" date="2016-06" db="EMBL/GenBank/DDBJ databases">
        <title>Living apart together: crosstalk between the core and supernumerary genomes in a fungal plant pathogen.</title>
        <authorList>
            <person name="Vanheule A."/>
            <person name="Audenaert K."/>
            <person name="Warris S."/>
            <person name="Van De Geest H."/>
            <person name="Schijlen E."/>
            <person name="Hofte M."/>
            <person name="De Saeger S."/>
            <person name="Haesaert G."/>
            <person name="Waalwijk C."/>
            <person name="Van Der Lee T."/>
        </authorList>
    </citation>
    <scope>NUCLEOTIDE SEQUENCE [LARGE SCALE GENOMIC DNA]</scope>
    <source>
        <strain evidence="2 3">2516</strain>
    </source>
</reference>
<name>A0A1B8B2Z0_FUSPO</name>
<keyword evidence="3" id="KW-1185">Reference proteome</keyword>
<proteinExistence type="predicted"/>
<feature type="region of interest" description="Disordered" evidence="1">
    <location>
        <begin position="23"/>
        <end position="62"/>
    </location>
</feature>
<feature type="region of interest" description="Disordered" evidence="1">
    <location>
        <begin position="95"/>
        <end position="129"/>
    </location>
</feature>
<dbReference type="Proteomes" id="UP000091967">
    <property type="component" value="Unassembled WGS sequence"/>
</dbReference>
<dbReference type="EMBL" id="LYXU01000001">
    <property type="protein sequence ID" value="OBS27099.1"/>
    <property type="molecule type" value="Genomic_DNA"/>
</dbReference>
<evidence type="ECO:0000256" key="1">
    <source>
        <dbReference type="SAM" id="MobiDB-lite"/>
    </source>
</evidence>
<feature type="compositionally biased region" description="Basic and acidic residues" evidence="1">
    <location>
        <begin position="117"/>
        <end position="129"/>
    </location>
</feature>
<gene>
    <name evidence="2" type="ORF">FPOA_01040</name>
</gene>
<sequence length="129" mass="14537">MLTSEEKQAIEREVTALFEDYCLATPTNEDTNNDNTSTEEATPQAATLKPRDNSNTSTRLDRYGHLTPELASHAMEFERYHFLCKNSPWNQAEARSRSLQVTHGMAPTVATPPQEPVAKRGRGEHSYNE</sequence>
<comment type="caution">
    <text evidence="2">The sequence shown here is derived from an EMBL/GenBank/DDBJ whole genome shotgun (WGS) entry which is preliminary data.</text>
</comment>
<dbReference type="AlphaFoldDB" id="A0A1B8B2Z0"/>